<accession>A0A2C6KLH9</accession>
<dbReference type="EMBL" id="MIGC01005147">
    <property type="protein sequence ID" value="PHJ17243.1"/>
    <property type="molecule type" value="Genomic_DNA"/>
</dbReference>
<dbReference type="AlphaFoldDB" id="A0A2C6KLH9"/>
<evidence type="ECO:0000256" key="1">
    <source>
        <dbReference type="SAM" id="MobiDB-lite"/>
    </source>
</evidence>
<dbReference type="RefSeq" id="XP_067918968.1">
    <property type="nucleotide sequence ID" value="XM_068069053.1"/>
</dbReference>
<feature type="region of interest" description="Disordered" evidence="1">
    <location>
        <begin position="16"/>
        <end position="40"/>
    </location>
</feature>
<dbReference type="Proteomes" id="UP000221165">
    <property type="component" value="Unassembled WGS sequence"/>
</dbReference>
<gene>
    <name evidence="2" type="ORF">CSUI_008934</name>
</gene>
<dbReference type="GeneID" id="94432264"/>
<feature type="non-terminal residue" evidence="2">
    <location>
        <position position="1"/>
    </location>
</feature>
<reference evidence="2 3" key="1">
    <citation type="journal article" date="2017" name="Int. J. Parasitol.">
        <title>The genome of the protozoan parasite Cystoisospora suis and a reverse vaccinology approach to identify vaccine candidates.</title>
        <authorList>
            <person name="Palmieri N."/>
            <person name="Shrestha A."/>
            <person name="Ruttkowski B."/>
            <person name="Beck T."/>
            <person name="Vogl C."/>
            <person name="Tomley F."/>
            <person name="Blake D.P."/>
            <person name="Joachim A."/>
        </authorList>
    </citation>
    <scope>NUCLEOTIDE SEQUENCE [LARGE SCALE GENOMIC DNA]</scope>
    <source>
        <strain evidence="2 3">Wien I</strain>
    </source>
</reference>
<dbReference type="VEuPathDB" id="ToxoDB:CSUI_008934"/>
<comment type="caution">
    <text evidence="2">The sequence shown here is derived from an EMBL/GenBank/DDBJ whole genome shotgun (WGS) entry which is preliminary data.</text>
</comment>
<sequence length="58" mass="6608">KQRETEVLGLLSRCITGAPPGVFERDTRSEDKAEEQEERENVVVLVMTKEKEEEKGGF</sequence>
<proteinExistence type="predicted"/>
<organism evidence="2 3">
    <name type="scientific">Cystoisospora suis</name>
    <dbReference type="NCBI Taxonomy" id="483139"/>
    <lineage>
        <taxon>Eukaryota</taxon>
        <taxon>Sar</taxon>
        <taxon>Alveolata</taxon>
        <taxon>Apicomplexa</taxon>
        <taxon>Conoidasida</taxon>
        <taxon>Coccidia</taxon>
        <taxon>Eucoccidiorida</taxon>
        <taxon>Eimeriorina</taxon>
        <taxon>Sarcocystidae</taxon>
        <taxon>Cystoisospora</taxon>
    </lineage>
</organism>
<evidence type="ECO:0000313" key="2">
    <source>
        <dbReference type="EMBL" id="PHJ17243.1"/>
    </source>
</evidence>
<keyword evidence="3" id="KW-1185">Reference proteome</keyword>
<evidence type="ECO:0000313" key="3">
    <source>
        <dbReference type="Proteomes" id="UP000221165"/>
    </source>
</evidence>
<name>A0A2C6KLH9_9APIC</name>
<protein>
    <submittedName>
        <fullName evidence="2">Uncharacterized protein</fullName>
    </submittedName>
</protein>